<dbReference type="InterPro" id="IPR000905">
    <property type="entry name" value="Gcp-like_dom"/>
</dbReference>
<dbReference type="Proteomes" id="UP000803844">
    <property type="component" value="Unassembled WGS sequence"/>
</dbReference>
<evidence type="ECO:0000313" key="3">
    <source>
        <dbReference type="EMBL" id="KAF3760205.1"/>
    </source>
</evidence>
<dbReference type="RefSeq" id="XP_040771184.1">
    <property type="nucleotide sequence ID" value="XM_040915110.1"/>
</dbReference>
<dbReference type="Gene3D" id="3.30.420.40">
    <property type="match status" value="1"/>
</dbReference>
<organism evidence="3 4">
    <name type="scientific">Cryphonectria parasitica (strain ATCC 38755 / EP155)</name>
    <dbReference type="NCBI Taxonomy" id="660469"/>
    <lineage>
        <taxon>Eukaryota</taxon>
        <taxon>Fungi</taxon>
        <taxon>Dikarya</taxon>
        <taxon>Ascomycota</taxon>
        <taxon>Pezizomycotina</taxon>
        <taxon>Sordariomycetes</taxon>
        <taxon>Sordariomycetidae</taxon>
        <taxon>Diaporthales</taxon>
        <taxon>Cryphonectriaceae</taxon>
        <taxon>Cryphonectria-Endothia species complex</taxon>
        <taxon>Cryphonectria</taxon>
    </lineage>
</organism>
<dbReference type="AlphaFoldDB" id="A0A9P5CJY7"/>
<feature type="compositionally biased region" description="Basic and acidic residues" evidence="1">
    <location>
        <begin position="49"/>
        <end position="59"/>
    </location>
</feature>
<gene>
    <name evidence="3" type="ORF">M406DRAFT_104665</name>
</gene>
<evidence type="ECO:0000259" key="2">
    <source>
        <dbReference type="Pfam" id="PF00814"/>
    </source>
</evidence>
<evidence type="ECO:0000313" key="4">
    <source>
        <dbReference type="Proteomes" id="UP000803844"/>
    </source>
</evidence>
<feature type="compositionally biased region" description="Polar residues" evidence="1">
    <location>
        <begin position="37"/>
        <end position="48"/>
    </location>
</feature>
<dbReference type="SUPFAM" id="SSF53067">
    <property type="entry name" value="Actin-like ATPase domain"/>
    <property type="match status" value="1"/>
</dbReference>
<dbReference type="InterPro" id="IPR043129">
    <property type="entry name" value="ATPase_NBD"/>
</dbReference>
<dbReference type="GO" id="GO:0000408">
    <property type="term" value="C:EKC/KEOPS complex"/>
    <property type="evidence" value="ECO:0007669"/>
    <property type="project" value="TreeGrafter"/>
</dbReference>
<feature type="domain" description="Gcp-like" evidence="2">
    <location>
        <begin position="65"/>
        <end position="143"/>
    </location>
</feature>
<protein>
    <recommendedName>
        <fullName evidence="2">Gcp-like domain-containing protein</fullName>
    </recommendedName>
</protein>
<proteinExistence type="predicted"/>
<dbReference type="EMBL" id="MU032353">
    <property type="protein sequence ID" value="KAF3760205.1"/>
    <property type="molecule type" value="Genomic_DNA"/>
</dbReference>
<evidence type="ECO:0000256" key="1">
    <source>
        <dbReference type="SAM" id="MobiDB-lite"/>
    </source>
</evidence>
<name>A0A9P5CJY7_CRYP1</name>
<sequence>MSALTNHPPKKRRLLALGCEGSANKLGIGIISHPAPDTSSFTPHPTTNNKRDHPRDKAQQDGAQVLSNVRHTYNSPPGTGFLPKDTAAHHRAHFCDVALEALRVAGVRNPRDEIDCIAYTKGPGMGGPLTSVAVAARTLALLW</sequence>
<dbReference type="GO" id="GO:0005737">
    <property type="term" value="C:cytoplasm"/>
    <property type="evidence" value="ECO:0007669"/>
    <property type="project" value="TreeGrafter"/>
</dbReference>
<dbReference type="PANTHER" id="PTHR11735">
    <property type="entry name" value="TRNA N6-ADENOSINE THREONYLCARBAMOYLTRANSFERASE"/>
    <property type="match status" value="1"/>
</dbReference>
<dbReference type="GeneID" id="63832239"/>
<feature type="region of interest" description="Disordered" evidence="1">
    <location>
        <begin position="28"/>
        <end position="61"/>
    </location>
</feature>
<keyword evidence="4" id="KW-1185">Reference proteome</keyword>
<dbReference type="OrthoDB" id="10254073at2759"/>
<comment type="caution">
    <text evidence="3">The sequence shown here is derived from an EMBL/GenBank/DDBJ whole genome shotgun (WGS) entry which is preliminary data.</text>
</comment>
<dbReference type="PANTHER" id="PTHR11735:SF14">
    <property type="entry name" value="TRNA N6-ADENOSINE THREONYLCARBAMOYLTRANSFERASE"/>
    <property type="match status" value="1"/>
</dbReference>
<accession>A0A9P5CJY7</accession>
<feature type="non-terminal residue" evidence="3">
    <location>
        <position position="143"/>
    </location>
</feature>
<reference evidence="3" key="1">
    <citation type="journal article" date="2020" name="Phytopathology">
        <title>Genome sequence of the chestnut blight fungus Cryphonectria parasitica EP155: A fundamental resource for an archetypical invasive plant pathogen.</title>
        <authorList>
            <person name="Crouch J.A."/>
            <person name="Dawe A."/>
            <person name="Aerts A."/>
            <person name="Barry K."/>
            <person name="Churchill A.C.L."/>
            <person name="Grimwood J."/>
            <person name="Hillman B."/>
            <person name="Milgroom M.G."/>
            <person name="Pangilinan J."/>
            <person name="Smith M."/>
            <person name="Salamov A."/>
            <person name="Schmutz J."/>
            <person name="Yadav J."/>
            <person name="Grigoriev I.V."/>
            <person name="Nuss D."/>
        </authorList>
    </citation>
    <scope>NUCLEOTIDE SEQUENCE</scope>
    <source>
        <strain evidence="3">EP155</strain>
    </source>
</reference>
<dbReference type="Pfam" id="PF00814">
    <property type="entry name" value="TsaD"/>
    <property type="match status" value="1"/>
</dbReference>